<dbReference type="PANTHER" id="PTHR33539:SF1">
    <property type="entry name" value="UPF0764 PROTEIN C16ORF89"/>
    <property type="match status" value="1"/>
</dbReference>
<sequence>MLLPCTVLSCWIAIVVGSSHLEGALDALDRGLSFMEEKIEDINLDAVLGIRLVEEQLTAFLEFETREMSAISGRLNLSCEFSLVAIGRVMDPSKRLLWQRSRPTDRSLVQAPVPCALSAFNETDSDQCLQQILGKG</sequence>
<keyword evidence="3" id="KW-1185">Reference proteome</keyword>
<gene>
    <name evidence="2" type="ORF">AVEN_15128_1</name>
</gene>
<feature type="chain" id="PRO_5021474051" evidence="1">
    <location>
        <begin position="18"/>
        <end position="136"/>
    </location>
</feature>
<dbReference type="PANTHER" id="PTHR33539">
    <property type="entry name" value="UPF0764 PROTEIN C16ORF89"/>
    <property type="match status" value="1"/>
</dbReference>
<dbReference type="GO" id="GO:0016020">
    <property type="term" value="C:membrane"/>
    <property type="evidence" value="ECO:0007669"/>
    <property type="project" value="TreeGrafter"/>
</dbReference>
<dbReference type="EMBL" id="BGPR01024795">
    <property type="protein sequence ID" value="GBN93140.1"/>
    <property type="molecule type" value="Genomic_DNA"/>
</dbReference>
<dbReference type="Proteomes" id="UP000499080">
    <property type="component" value="Unassembled WGS sequence"/>
</dbReference>
<evidence type="ECO:0000313" key="3">
    <source>
        <dbReference type="Proteomes" id="UP000499080"/>
    </source>
</evidence>
<name>A0A4Y2SZT2_ARAVE</name>
<proteinExistence type="predicted"/>
<dbReference type="InterPro" id="IPR031751">
    <property type="entry name" value="DUF4735"/>
</dbReference>
<comment type="caution">
    <text evidence="2">The sequence shown here is derived from an EMBL/GenBank/DDBJ whole genome shotgun (WGS) entry which is preliminary data.</text>
</comment>
<keyword evidence="1" id="KW-0732">Signal</keyword>
<dbReference type="AlphaFoldDB" id="A0A4Y2SZT2"/>
<dbReference type="OrthoDB" id="5949187at2759"/>
<accession>A0A4Y2SZT2</accession>
<evidence type="ECO:0000256" key="1">
    <source>
        <dbReference type="SAM" id="SignalP"/>
    </source>
</evidence>
<evidence type="ECO:0000313" key="2">
    <source>
        <dbReference type="EMBL" id="GBN93140.1"/>
    </source>
</evidence>
<feature type="signal peptide" evidence="1">
    <location>
        <begin position="1"/>
        <end position="17"/>
    </location>
</feature>
<reference evidence="2 3" key="1">
    <citation type="journal article" date="2019" name="Sci. Rep.">
        <title>Orb-weaving spider Araneus ventricosus genome elucidates the spidroin gene catalogue.</title>
        <authorList>
            <person name="Kono N."/>
            <person name="Nakamura H."/>
            <person name="Ohtoshi R."/>
            <person name="Moran D.A.P."/>
            <person name="Shinohara A."/>
            <person name="Yoshida Y."/>
            <person name="Fujiwara M."/>
            <person name="Mori M."/>
            <person name="Tomita M."/>
            <person name="Arakawa K."/>
        </authorList>
    </citation>
    <scope>NUCLEOTIDE SEQUENCE [LARGE SCALE GENOMIC DNA]</scope>
</reference>
<dbReference type="GO" id="GO:0005829">
    <property type="term" value="C:cytosol"/>
    <property type="evidence" value="ECO:0007669"/>
    <property type="project" value="TreeGrafter"/>
</dbReference>
<protein>
    <submittedName>
        <fullName evidence="2">Uncharacterized protein</fullName>
    </submittedName>
</protein>
<organism evidence="2 3">
    <name type="scientific">Araneus ventricosus</name>
    <name type="common">Orbweaver spider</name>
    <name type="synonym">Epeira ventricosa</name>
    <dbReference type="NCBI Taxonomy" id="182803"/>
    <lineage>
        <taxon>Eukaryota</taxon>
        <taxon>Metazoa</taxon>
        <taxon>Ecdysozoa</taxon>
        <taxon>Arthropoda</taxon>
        <taxon>Chelicerata</taxon>
        <taxon>Arachnida</taxon>
        <taxon>Araneae</taxon>
        <taxon>Araneomorphae</taxon>
        <taxon>Entelegynae</taxon>
        <taxon>Araneoidea</taxon>
        <taxon>Araneidae</taxon>
        <taxon>Araneus</taxon>
    </lineage>
</organism>